<gene>
    <name evidence="2" type="ORF">A3840_12535</name>
</gene>
<name>A0A178HWX7_9HYPH</name>
<keyword evidence="1" id="KW-0812">Transmembrane</keyword>
<accession>A0A178HWX7</accession>
<dbReference type="OrthoDB" id="9813911at2"/>
<feature type="transmembrane region" description="Helical" evidence="1">
    <location>
        <begin position="25"/>
        <end position="48"/>
    </location>
</feature>
<evidence type="ECO:0000313" key="3">
    <source>
        <dbReference type="Proteomes" id="UP000078389"/>
    </source>
</evidence>
<dbReference type="AlphaFoldDB" id="A0A178HWX7"/>
<reference evidence="2 3" key="1">
    <citation type="submission" date="2016-03" db="EMBL/GenBank/DDBJ databases">
        <title>Genome sequencing of Devosia sp. S37.</title>
        <authorList>
            <person name="Mohd Nor M."/>
        </authorList>
    </citation>
    <scope>NUCLEOTIDE SEQUENCE [LARGE SCALE GENOMIC DNA]</scope>
    <source>
        <strain evidence="2 3">S37</strain>
    </source>
</reference>
<dbReference type="STRING" id="1770058.A3840_12535"/>
<evidence type="ECO:0000313" key="2">
    <source>
        <dbReference type="EMBL" id="OAM76485.1"/>
    </source>
</evidence>
<evidence type="ECO:0008006" key="4">
    <source>
        <dbReference type="Google" id="ProtNLM"/>
    </source>
</evidence>
<keyword evidence="1" id="KW-0472">Membrane</keyword>
<keyword evidence="1" id="KW-1133">Transmembrane helix</keyword>
<evidence type="ECO:0000256" key="1">
    <source>
        <dbReference type="SAM" id="Phobius"/>
    </source>
</evidence>
<dbReference type="EMBL" id="LVVY01000093">
    <property type="protein sequence ID" value="OAM76485.1"/>
    <property type="molecule type" value="Genomic_DNA"/>
</dbReference>
<dbReference type="Pfam" id="PF14079">
    <property type="entry name" value="DUF4260"/>
    <property type="match status" value="1"/>
</dbReference>
<sequence>MSMTIQNDFGPVSGQVRTVLRLEGLAVLLAATALYFGLGGAVWLFALLLFAPDLSFAGYAMGNKAGAIIYNIAHNYLVPVAMGATGILLGIEILQHLALIHLAHIGLDRSLGYGLKYASGFKHTHLGELGQKRGR</sequence>
<dbReference type="InterPro" id="IPR025356">
    <property type="entry name" value="DUF4260"/>
</dbReference>
<feature type="transmembrane region" description="Helical" evidence="1">
    <location>
        <begin position="68"/>
        <end position="91"/>
    </location>
</feature>
<dbReference type="Proteomes" id="UP000078389">
    <property type="component" value="Unassembled WGS sequence"/>
</dbReference>
<keyword evidence="3" id="KW-1185">Reference proteome</keyword>
<protein>
    <recommendedName>
        <fullName evidence="4">DUF4260 domain-containing protein</fullName>
    </recommendedName>
</protein>
<comment type="caution">
    <text evidence="2">The sequence shown here is derived from an EMBL/GenBank/DDBJ whole genome shotgun (WGS) entry which is preliminary data.</text>
</comment>
<proteinExistence type="predicted"/>
<organism evidence="2 3">
    <name type="scientific">Devosia elaeis</name>
    <dbReference type="NCBI Taxonomy" id="1770058"/>
    <lineage>
        <taxon>Bacteria</taxon>
        <taxon>Pseudomonadati</taxon>
        <taxon>Pseudomonadota</taxon>
        <taxon>Alphaproteobacteria</taxon>
        <taxon>Hyphomicrobiales</taxon>
        <taxon>Devosiaceae</taxon>
        <taxon>Devosia</taxon>
    </lineage>
</organism>